<organism evidence="3 4">
    <name type="scientific">Symbiodinium necroappetens</name>
    <dbReference type="NCBI Taxonomy" id="1628268"/>
    <lineage>
        <taxon>Eukaryota</taxon>
        <taxon>Sar</taxon>
        <taxon>Alveolata</taxon>
        <taxon>Dinophyceae</taxon>
        <taxon>Suessiales</taxon>
        <taxon>Symbiodiniaceae</taxon>
        <taxon>Symbiodinium</taxon>
    </lineage>
</organism>
<comment type="caution">
    <text evidence="3">The sequence shown here is derived from an EMBL/GenBank/DDBJ whole genome shotgun (WGS) entry which is preliminary data.</text>
</comment>
<feature type="non-terminal residue" evidence="3">
    <location>
        <position position="1"/>
    </location>
</feature>
<evidence type="ECO:0000313" key="3">
    <source>
        <dbReference type="EMBL" id="CAE7282566.1"/>
    </source>
</evidence>
<protein>
    <submittedName>
        <fullName evidence="3">Uncharacterized protein</fullName>
    </submittedName>
</protein>
<keyword evidence="4" id="KW-1185">Reference proteome</keyword>
<sequence>ASLCSMERTEMGGEDSVKKPPTVEQLPPGPSTPSISQPKTTPGSDPGPSQDKAQLDTLLGILAASSSTLPPAAQQMIATIQESSVNSATKAKHKAVAEQARAQQALAKTQTQHTAYLQAWQQYITQLASLLEGQIQEQAAILEEFDQAELAWTQTEHAATQQLAKLTSDVRESESAEKEAEEADQVVDMAIEQEQKLKAASEESQHAAKRMLHALTDMRNTAAEQLQKVMHGPNDLPERVESSIEYDPTYVGILEKVMLTILSIPATIESYGKLRPVTLQKPSPLLSMCGALPECQVSGRGAEIFGQASESAMYKYQADSVGTVHFDTVTPQPSFFNSWVKPSTIAYMRVPSLPVAWQSTEDEAGVLEQAELLPSGVLAAPGAHLPIADLGMFQL</sequence>
<evidence type="ECO:0000313" key="4">
    <source>
        <dbReference type="Proteomes" id="UP000601435"/>
    </source>
</evidence>
<evidence type="ECO:0000256" key="1">
    <source>
        <dbReference type="SAM" id="Coils"/>
    </source>
</evidence>
<accession>A0A812N775</accession>
<reference evidence="3" key="1">
    <citation type="submission" date="2021-02" db="EMBL/GenBank/DDBJ databases">
        <authorList>
            <person name="Dougan E. K."/>
            <person name="Rhodes N."/>
            <person name="Thang M."/>
            <person name="Chan C."/>
        </authorList>
    </citation>
    <scope>NUCLEOTIDE SEQUENCE</scope>
</reference>
<feature type="non-terminal residue" evidence="3">
    <location>
        <position position="395"/>
    </location>
</feature>
<feature type="compositionally biased region" description="Polar residues" evidence="2">
    <location>
        <begin position="32"/>
        <end position="43"/>
    </location>
</feature>
<evidence type="ECO:0000256" key="2">
    <source>
        <dbReference type="SAM" id="MobiDB-lite"/>
    </source>
</evidence>
<proteinExistence type="predicted"/>
<keyword evidence="1" id="KW-0175">Coiled coil</keyword>
<name>A0A812N775_9DINO</name>
<dbReference type="Proteomes" id="UP000601435">
    <property type="component" value="Unassembled WGS sequence"/>
</dbReference>
<feature type="region of interest" description="Disordered" evidence="2">
    <location>
        <begin position="1"/>
        <end position="52"/>
    </location>
</feature>
<gene>
    <name evidence="3" type="ORF">SNEC2469_LOCUS6892</name>
</gene>
<dbReference type="EMBL" id="CAJNJA010011888">
    <property type="protein sequence ID" value="CAE7282566.1"/>
    <property type="molecule type" value="Genomic_DNA"/>
</dbReference>
<dbReference type="AlphaFoldDB" id="A0A812N775"/>
<feature type="compositionally biased region" description="Basic and acidic residues" evidence="2">
    <location>
        <begin position="7"/>
        <end position="18"/>
    </location>
</feature>
<feature type="coiled-coil region" evidence="1">
    <location>
        <begin position="163"/>
        <end position="210"/>
    </location>
</feature>
<dbReference type="OrthoDB" id="487248at2759"/>